<dbReference type="EMBL" id="JAHYBX010000001">
    <property type="protein sequence ID" value="MCA1854507.1"/>
    <property type="molecule type" value="Genomic_DNA"/>
</dbReference>
<keyword evidence="2" id="KW-1185">Reference proteome</keyword>
<protein>
    <recommendedName>
        <fullName evidence="3">DUF2486 domain-containing protein</fullName>
    </recommendedName>
</protein>
<evidence type="ECO:0000313" key="1">
    <source>
        <dbReference type="EMBL" id="MCA1854507.1"/>
    </source>
</evidence>
<organism evidence="1 2">
    <name type="scientific">Massilia hydrophila</name>
    <dbReference type="NCBI Taxonomy" id="3044279"/>
    <lineage>
        <taxon>Bacteria</taxon>
        <taxon>Pseudomonadati</taxon>
        <taxon>Pseudomonadota</taxon>
        <taxon>Betaproteobacteria</taxon>
        <taxon>Burkholderiales</taxon>
        <taxon>Oxalobacteraceae</taxon>
        <taxon>Telluria group</taxon>
        <taxon>Massilia</taxon>
    </lineage>
</organism>
<evidence type="ECO:0000313" key="2">
    <source>
        <dbReference type="Proteomes" id="UP001198602"/>
    </source>
</evidence>
<comment type="caution">
    <text evidence="1">The sequence shown here is derived from an EMBL/GenBank/DDBJ whole genome shotgun (WGS) entry which is preliminary data.</text>
</comment>
<reference evidence="1 2" key="1">
    <citation type="submission" date="2021-07" db="EMBL/GenBank/DDBJ databases">
        <title>Characterization of Violacein-producing bacteria and related species.</title>
        <authorList>
            <person name="Wilson H.S."/>
            <person name="De Leon M.E."/>
        </authorList>
    </citation>
    <scope>NUCLEOTIDE SEQUENCE [LARGE SCALE GENOMIC DNA]</scope>
    <source>
        <strain evidence="1 2">HSC-2F05</strain>
    </source>
</reference>
<proteinExistence type="predicted"/>
<evidence type="ECO:0008006" key="3">
    <source>
        <dbReference type="Google" id="ProtNLM"/>
    </source>
</evidence>
<name>A0ABS7Y4B7_9BURK</name>
<sequence>MSQNAAFDTSIPVLTEVVVEPVAPASAPAAAAPPPAAEQLERRATERWTGEEWSVLERRVTERVLQQLQGRVDFVLEQRVRDAMADAMQRTLEVFTADLRDGLHHALGEIVSQAVSQELEHVKALGK</sequence>
<dbReference type="Proteomes" id="UP001198602">
    <property type="component" value="Unassembled WGS sequence"/>
</dbReference>
<accession>A0ABS7Y4B7</accession>
<dbReference type="RefSeq" id="WP_225236977.1">
    <property type="nucleotide sequence ID" value="NZ_JAHYBX010000001.1"/>
</dbReference>
<gene>
    <name evidence="1" type="ORF">LE190_01010</name>
</gene>